<evidence type="ECO:0000256" key="6">
    <source>
        <dbReference type="ARBA" id="ARBA00013059"/>
    </source>
</evidence>
<dbReference type="AlphaFoldDB" id="A0A4V1BDX6"/>
<dbReference type="Pfam" id="PF22468">
    <property type="entry name" value="ACT_9"/>
    <property type="match status" value="2"/>
</dbReference>
<evidence type="ECO:0000256" key="12">
    <source>
        <dbReference type="ARBA" id="ARBA00022840"/>
    </source>
</evidence>
<evidence type="ECO:0000313" key="20">
    <source>
        <dbReference type="EMBL" id="QBR92652.1"/>
    </source>
</evidence>
<evidence type="ECO:0000256" key="15">
    <source>
        <dbReference type="ARBA" id="ARBA00047872"/>
    </source>
</evidence>
<dbReference type="Pfam" id="PF00696">
    <property type="entry name" value="AA_kinase"/>
    <property type="match status" value="1"/>
</dbReference>
<evidence type="ECO:0000256" key="11">
    <source>
        <dbReference type="ARBA" id="ARBA00022777"/>
    </source>
</evidence>
<feature type="binding site" evidence="16">
    <location>
        <position position="185"/>
    </location>
    <ligand>
        <name>ATP</name>
        <dbReference type="ChEBI" id="CHEBI:30616"/>
    </ligand>
</feature>
<feature type="domain" description="ACT" evidence="19">
    <location>
        <begin position="356"/>
        <end position="429"/>
    </location>
</feature>
<dbReference type="InterPro" id="IPR002912">
    <property type="entry name" value="ACT_dom"/>
</dbReference>
<dbReference type="InterPro" id="IPR001048">
    <property type="entry name" value="Asp/Glu/Uridylate_kinase"/>
</dbReference>
<proteinExistence type="inferred from homology"/>
<evidence type="ECO:0000313" key="21">
    <source>
        <dbReference type="Proteomes" id="UP000294894"/>
    </source>
</evidence>
<dbReference type="RefSeq" id="WP_135077283.1">
    <property type="nucleotide sequence ID" value="NZ_CP038267.1"/>
</dbReference>
<dbReference type="NCBIfam" id="NF005153">
    <property type="entry name" value="PRK06635.1-1"/>
    <property type="match status" value="1"/>
</dbReference>
<dbReference type="InterPro" id="IPR041740">
    <property type="entry name" value="AKii-LysC-BS"/>
</dbReference>
<dbReference type="UniPathway" id="UPA00034">
    <property type="reaction ID" value="UER00015"/>
</dbReference>
<name>A0A4V1BDX6_9ACTN</name>
<dbReference type="InterPro" id="IPR054352">
    <property type="entry name" value="ACT_Aspartokinase"/>
</dbReference>
<evidence type="ECO:0000256" key="4">
    <source>
        <dbReference type="ARBA" id="ARBA00005139"/>
    </source>
</evidence>
<dbReference type="PANTHER" id="PTHR21499:SF3">
    <property type="entry name" value="ASPARTOKINASE"/>
    <property type="match status" value="1"/>
</dbReference>
<comment type="function">
    <text evidence="1">Catalyzes the phosphorylation of the beta-carboxyl group of aspartic acid with ATP to yield 4-phospho-L-aspartate, which is involved in the branched biosynthetic pathway leading to the biosynthesis of amino acids lysine, threonine, isoleucine and methionine.</text>
</comment>
<dbReference type="GO" id="GO:0019877">
    <property type="term" value="P:diaminopimelate biosynthetic process"/>
    <property type="evidence" value="ECO:0007669"/>
    <property type="project" value="UniProtKB-KW"/>
</dbReference>
<keyword evidence="8 18" id="KW-0028">Amino-acid biosynthesis</keyword>
<evidence type="ECO:0000256" key="10">
    <source>
        <dbReference type="ARBA" id="ARBA00022741"/>
    </source>
</evidence>
<dbReference type="NCBIfam" id="TIGR00657">
    <property type="entry name" value="asp_kinases"/>
    <property type="match status" value="1"/>
</dbReference>
<dbReference type="UniPathway" id="UPA00050">
    <property type="reaction ID" value="UER00461"/>
</dbReference>
<keyword evidence="21" id="KW-1185">Reference proteome</keyword>
<comment type="pathway">
    <text evidence="3 18">Amino-acid biosynthesis; L-methionine biosynthesis via de novo pathway; L-homoserine from L-aspartate: step 1/3.</text>
</comment>
<keyword evidence="13" id="KW-0220">Diaminopimelate biosynthesis</keyword>
<dbReference type="UniPathway" id="UPA00051">
    <property type="reaction ID" value="UER00462"/>
</dbReference>
<evidence type="ECO:0000256" key="17">
    <source>
        <dbReference type="RuleBase" id="RU003448"/>
    </source>
</evidence>
<evidence type="ECO:0000256" key="2">
    <source>
        <dbReference type="ARBA" id="ARBA00004766"/>
    </source>
</evidence>
<dbReference type="SUPFAM" id="SSF53633">
    <property type="entry name" value="Carbamate kinase-like"/>
    <property type="match status" value="1"/>
</dbReference>
<keyword evidence="10 16" id="KW-0547">Nucleotide-binding</keyword>
<dbReference type="PIRSF" id="PIRSF000726">
    <property type="entry name" value="Asp_kin"/>
    <property type="match status" value="1"/>
</dbReference>
<dbReference type="PANTHER" id="PTHR21499">
    <property type="entry name" value="ASPARTATE KINASE"/>
    <property type="match status" value="1"/>
</dbReference>
<dbReference type="InterPro" id="IPR045865">
    <property type="entry name" value="ACT-like_dom_sf"/>
</dbReference>
<evidence type="ECO:0000256" key="13">
    <source>
        <dbReference type="ARBA" id="ARBA00022915"/>
    </source>
</evidence>
<keyword evidence="9 17" id="KW-0808">Transferase</keyword>
<dbReference type="Proteomes" id="UP000294894">
    <property type="component" value="Chromosome"/>
</dbReference>
<dbReference type="PROSITE" id="PS00324">
    <property type="entry name" value="ASPARTOKINASE"/>
    <property type="match status" value="1"/>
</dbReference>
<evidence type="ECO:0000256" key="14">
    <source>
        <dbReference type="ARBA" id="ARBA00023154"/>
    </source>
</evidence>
<dbReference type="PROSITE" id="PS51671">
    <property type="entry name" value="ACT"/>
    <property type="match status" value="2"/>
</dbReference>
<evidence type="ECO:0000256" key="5">
    <source>
        <dbReference type="ARBA" id="ARBA00010122"/>
    </source>
</evidence>
<sequence length="429" mass="44855">MGIVVQKYGGSSLADAAAVKRVARRIVESKRAGHDVVVAVSAMGDSTDELLDLANDVSPLPPARELDMLLTAGERISMALVAMAISDLGFTARSFTGSQAGVITDSVHGKAKIIDVTPGRISSALDDGHVVIVAGFQGVSQDTKEITTLGRGGTDTTAVALAAALHADHCEIYTDVDGVFTADPRIVPTAHKLDRVSYEEMLELAACGAKILHLRCVEYARRYDIPIHVRSSFSQLEGTWVVPESAVDADSPEGEPMEQAIIAGVAHDRSEAKITVVGVPDKVGEAARIFEALADAEINLDMIVQNVSAAATSLTDISFTLPRADGQTAMKALAALSDEVGFASLLYDDKIGKISLIGAGMRSHPGVSAKFFSSIAAAGVNIQMISTSEIRISVIVDEGLVDDAVAAAHSAFDLDADEVEAVVYGGTGR</sequence>
<dbReference type="CDD" id="cd04923">
    <property type="entry name" value="ACT_AK-LysC-DapG-like_2"/>
    <property type="match status" value="1"/>
</dbReference>
<accession>A0A4V1BDX6</accession>
<comment type="similarity">
    <text evidence="5 17">Belongs to the aspartokinase family.</text>
</comment>
<organism evidence="20 21">
    <name type="scientific">Nocardioides euryhalodurans</name>
    <dbReference type="NCBI Taxonomy" id="2518370"/>
    <lineage>
        <taxon>Bacteria</taxon>
        <taxon>Bacillati</taxon>
        <taxon>Actinomycetota</taxon>
        <taxon>Actinomycetes</taxon>
        <taxon>Propionibacteriales</taxon>
        <taxon>Nocardioidaceae</taxon>
        <taxon>Nocardioides</taxon>
    </lineage>
</organism>
<reference evidence="20 21" key="1">
    <citation type="submission" date="2019-03" db="EMBL/GenBank/DDBJ databases">
        <title>Three New Species of Nocardioides, Nocardioides euryhalodurans sp. nov., Nocardioides seonyuensis sp. nov. and Nocardioides eburneoflavus sp. nov., Iolated from Soil.</title>
        <authorList>
            <person name="Roh S.G."/>
            <person name="Lee C."/>
            <person name="Kim M.-K."/>
            <person name="Kim S.B."/>
        </authorList>
    </citation>
    <scope>NUCLEOTIDE SEQUENCE [LARGE SCALE GENOMIC DNA]</scope>
    <source>
        <strain evidence="20 21">MMS17-SY117</strain>
    </source>
</reference>
<feature type="binding site" evidence="16">
    <location>
        <begin position="174"/>
        <end position="175"/>
    </location>
    <ligand>
        <name>ATP</name>
        <dbReference type="ChEBI" id="CHEBI:30616"/>
    </ligand>
</feature>
<dbReference type="CDD" id="cd04261">
    <property type="entry name" value="AAK_AKii-LysC-BS"/>
    <property type="match status" value="1"/>
</dbReference>
<keyword evidence="12 16" id="KW-0067">ATP-binding</keyword>
<dbReference type="EC" id="2.7.2.4" evidence="6 17"/>
<feature type="domain" description="ACT" evidence="19">
    <location>
        <begin position="274"/>
        <end position="350"/>
    </location>
</feature>
<keyword evidence="14" id="KW-0457">Lysine biosynthesis</keyword>
<evidence type="ECO:0000256" key="16">
    <source>
        <dbReference type="PIRSR" id="PIRSR000726-1"/>
    </source>
</evidence>
<feature type="binding site" evidence="16">
    <location>
        <position position="47"/>
    </location>
    <ligand>
        <name>substrate</name>
    </ligand>
</feature>
<dbReference type="InterPro" id="IPR036393">
    <property type="entry name" value="AceGlu_kinase-like_sf"/>
</dbReference>
<evidence type="ECO:0000256" key="18">
    <source>
        <dbReference type="RuleBase" id="RU004249"/>
    </source>
</evidence>
<dbReference type="GO" id="GO:0005829">
    <property type="term" value="C:cytosol"/>
    <property type="evidence" value="ECO:0007669"/>
    <property type="project" value="TreeGrafter"/>
</dbReference>
<comment type="pathway">
    <text evidence="4 18">Amino-acid biosynthesis; L-threonine biosynthesis; L-threonine from L-aspartate: step 1/5.</text>
</comment>
<evidence type="ECO:0000256" key="9">
    <source>
        <dbReference type="ARBA" id="ARBA00022679"/>
    </source>
</evidence>
<evidence type="ECO:0000259" key="19">
    <source>
        <dbReference type="PROSITE" id="PS51671"/>
    </source>
</evidence>
<dbReference type="GO" id="GO:0009089">
    <property type="term" value="P:lysine biosynthetic process via diaminopimelate"/>
    <property type="evidence" value="ECO:0007669"/>
    <property type="project" value="UniProtKB-UniPathway"/>
</dbReference>
<dbReference type="GO" id="GO:0009088">
    <property type="term" value="P:threonine biosynthetic process"/>
    <property type="evidence" value="ECO:0007669"/>
    <property type="project" value="UniProtKB-UniPathway"/>
</dbReference>
<dbReference type="NCBIfam" id="TIGR00656">
    <property type="entry name" value="asp_kin_monofn"/>
    <property type="match status" value="1"/>
</dbReference>
<evidence type="ECO:0000256" key="7">
    <source>
        <dbReference type="ARBA" id="ARBA00016273"/>
    </source>
</evidence>
<dbReference type="GO" id="GO:0005524">
    <property type="term" value="F:ATP binding"/>
    <property type="evidence" value="ECO:0007669"/>
    <property type="project" value="UniProtKB-KW"/>
</dbReference>
<comment type="catalytic activity">
    <reaction evidence="15 17">
        <text>L-aspartate + ATP = 4-phospho-L-aspartate + ADP</text>
        <dbReference type="Rhea" id="RHEA:23776"/>
        <dbReference type="ChEBI" id="CHEBI:29991"/>
        <dbReference type="ChEBI" id="CHEBI:30616"/>
        <dbReference type="ChEBI" id="CHEBI:57535"/>
        <dbReference type="ChEBI" id="CHEBI:456216"/>
        <dbReference type="EC" id="2.7.2.4"/>
    </reaction>
</comment>
<dbReference type="InterPro" id="IPR018042">
    <property type="entry name" value="Aspartate_kinase_CS"/>
</dbReference>
<comment type="pathway">
    <text evidence="2 18">Amino-acid biosynthesis; L-lysine biosynthesis via DAP pathway; (S)-tetrahydrodipicolinate from L-aspartate: step 1/4.</text>
</comment>
<dbReference type="InterPro" id="IPR005260">
    <property type="entry name" value="Asp_kin_monofn"/>
</dbReference>
<keyword evidence="11 17" id="KW-0418">Kinase</keyword>
<dbReference type="SUPFAM" id="SSF55021">
    <property type="entry name" value="ACT-like"/>
    <property type="match status" value="2"/>
</dbReference>
<feature type="binding site" evidence="16">
    <location>
        <position position="74"/>
    </location>
    <ligand>
        <name>substrate</name>
    </ligand>
</feature>
<evidence type="ECO:0000256" key="1">
    <source>
        <dbReference type="ARBA" id="ARBA00002843"/>
    </source>
</evidence>
<dbReference type="OrthoDB" id="9799110at2"/>
<protein>
    <recommendedName>
        <fullName evidence="7 17">Aspartokinase</fullName>
        <ecNumber evidence="6 17">2.7.2.4</ecNumber>
    </recommendedName>
</protein>
<dbReference type="GO" id="GO:0004072">
    <property type="term" value="F:aspartate kinase activity"/>
    <property type="evidence" value="ECO:0007669"/>
    <property type="project" value="UniProtKB-EC"/>
</dbReference>
<dbReference type="CDD" id="cd04913">
    <property type="entry name" value="ACT_AKii-LysC-BS-like_1"/>
    <property type="match status" value="1"/>
</dbReference>
<dbReference type="InterPro" id="IPR001341">
    <property type="entry name" value="Asp_kinase"/>
</dbReference>
<dbReference type="GO" id="GO:0009090">
    <property type="term" value="P:homoserine biosynthetic process"/>
    <property type="evidence" value="ECO:0007669"/>
    <property type="project" value="TreeGrafter"/>
</dbReference>
<evidence type="ECO:0000256" key="8">
    <source>
        <dbReference type="ARBA" id="ARBA00022605"/>
    </source>
</evidence>
<dbReference type="NCBIfam" id="NF005154">
    <property type="entry name" value="PRK06635.1-2"/>
    <property type="match status" value="1"/>
</dbReference>
<dbReference type="FunFam" id="3.40.1160.10:FF:000002">
    <property type="entry name" value="Aspartokinase"/>
    <property type="match status" value="1"/>
</dbReference>
<evidence type="ECO:0000256" key="3">
    <source>
        <dbReference type="ARBA" id="ARBA00004986"/>
    </source>
</evidence>
<dbReference type="NCBIfam" id="NF005155">
    <property type="entry name" value="PRK06635.1-4"/>
    <property type="match status" value="1"/>
</dbReference>
<dbReference type="FunFam" id="3.30.2130.10:FF:000002">
    <property type="entry name" value="Aspartokinase"/>
    <property type="match status" value="1"/>
</dbReference>
<gene>
    <name evidence="20" type="ORF">EXE57_10460</name>
</gene>
<dbReference type="Gene3D" id="3.30.2130.10">
    <property type="entry name" value="VC0802-like"/>
    <property type="match status" value="1"/>
</dbReference>
<feature type="binding site" evidence="16">
    <location>
        <begin position="7"/>
        <end position="10"/>
    </location>
    <ligand>
        <name>ATP</name>
        <dbReference type="ChEBI" id="CHEBI:30616"/>
    </ligand>
</feature>
<dbReference type="KEGG" id="noy:EXE57_10460"/>
<dbReference type="EMBL" id="CP038267">
    <property type="protein sequence ID" value="QBR92652.1"/>
    <property type="molecule type" value="Genomic_DNA"/>
</dbReference>
<dbReference type="Gene3D" id="3.40.1160.10">
    <property type="entry name" value="Acetylglutamate kinase-like"/>
    <property type="match status" value="1"/>
</dbReference>